<dbReference type="OMA" id="NTEGREW"/>
<dbReference type="PANTHER" id="PTHR48011">
    <property type="entry name" value="CCR4-NOT TRANSCRIPTIONAL COMPLEX SUBUNIT CAF120-RELATED"/>
    <property type="match status" value="1"/>
</dbReference>
<keyword evidence="3" id="KW-0418">Kinase</keyword>
<dbReference type="InterPro" id="IPR011009">
    <property type="entry name" value="Kinase-like_dom_sf"/>
</dbReference>
<feature type="binding site" evidence="5">
    <location>
        <position position="38"/>
    </location>
    <ligand>
        <name>ATP</name>
        <dbReference type="ChEBI" id="CHEBI:30616"/>
    </ligand>
</feature>
<dbReference type="GO" id="GO:0007165">
    <property type="term" value="P:signal transduction"/>
    <property type="evidence" value="ECO:0000318"/>
    <property type="project" value="GO_Central"/>
</dbReference>
<dbReference type="GO" id="GO:0005524">
    <property type="term" value="F:ATP binding"/>
    <property type="evidence" value="ECO:0007669"/>
    <property type="project" value="UniProtKB-UniRule"/>
</dbReference>
<evidence type="ECO:0000256" key="5">
    <source>
        <dbReference type="PROSITE-ProRule" id="PRU10141"/>
    </source>
</evidence>
<dbReference type="PROSITE" id="PS00107">
    <property type="entry name" value="PROTEIN_KINASE_ATP"/>
    <property type="match status" value="1"/>
</dbReference>
<dbReference type="PROSITE" id="PS00108">
    <property type="entry name" value="PROTEIN_KINASE_ST"/>
    <property type="match status" value="1"/>
</dbReference>
<organism evidence="8 9">
    <name type="scientific">Amborella trichopoda</name>
    <dbReference type="NCBI Taxonomy" id="13333"/>
    <lineage>
        <taxon>Eukaryota</taxon>
        <taxon>Viridiplantae</taxon>
        <taxon>Streptophyta</taxon>
        <taxon>Embryophyta</taxon>
        <taxon>Tracheophyta</taxon>
        <taxon>Spermatophyta</taxon>
        <taxon>Magnoliopsida</taxon>
        <taxon>Amborellales</taxon>
        <taxon>Amborellaceae</taxon>
        <taxon>Amborella</taxon>
    </lineage>
</organism>
<feature type="domain" description="Protein kinase" evidence="7">
    <location>
        <begin position="9"/>
        <end position="271"/>
    </location>
</feature>
<evidence type="ECO:0000256" key="4">
    <source>
        <dbReference type="ARBA" id="ARBA00022840"/>
    </source>
</evidence>
<dbReference type="InterPro" id="IPR017441">
    <property type="entry name" value="Protein_kinase_ATP_BS"/>
</dbReference>
<dbReference type="GO" id="GO:0004672">
    <property type="term" value="F:protein kinase activity"/>
    <property type="evidence" value="ECO:0000318"/>
    <property type="project" value="GO_Central"/>
</dbReference>
<evidence type="ECO:0000256" key="1">
    <source>
        <dbReference type="ARBA" id="ARBA00022679"/>
    </source>
</evidence>
<evidence type="ECO:0000313" key="9">
    <source>
        <dbReference type="Proteomes" id="UP000017836"/>
    </source>
</evidence>
<dbReference type="Gramene" id="ERM99687">
    <property type="protein sequence ID" value="ERM99687"/>
    <property type="gene ID" value="AMTR_s00099p00063540"/>
</dbReference>
<gene>
    <name evidence="8" type="ORF">AMTR_s00099p00063540</name>
</gene>
<dbReference type="Proteomes" id="UP000017836">
    <property type="component" value="Unassembled WGS sequence"/>
</dbReference>
<evidence type="ECO:0000259" key="7">
    <source>
        <dbReference type="PROSITE" id="PS50011"/>
    </source>
</evidence>
<evidence type="ECO:0000313" key="8">
    <source>
        <dbReference type="EMBL" id="ERM99687.1"/>
    </source>
</evidence>
<proteinExistence type="inferred from homology"/>
<dbReference type="OrthoDB" id="275301at2759"/>
<accession>W1NVR4</accession>
<dbReference type="InterPro" id="IPR052751">
    <property type="entry name" value="Plant_MAPKKK"/>
</dbReference>
<dbReference type="Gene3D" id="1.10.510.10">
    <property type="entry name" value="Transferase(Phosphotransferase) domain 1"/>
    <property type="match status" value="1"/>
</dbReference>
<dbReference type="InterPro" id="IPR008271">
    <property type="entry name" value="Ser/Thr_kinase_AS"/>
</dbReference>
<dbReference type="GO" id="GO:0004674">
    <property type="term" value="F:protein serine/threonine kinase activity"/>
    <property type="evidence" value="ECO:0007669"/>
    <property type="project" value="UniProtKB-KW"/>
</dbReference>
<comment type="similarity">
    <text evidence="6">Belongs to the protein kinase superfamily.</text>
</comment>
<protein>
    <recommendedName>
        <fullName evidence="7">Protein kinase domain-containing protein</fullName>
    </recommendedName>
</protein>
<evidence type="ECO:0000256" key="3">
    <source>
        <dbReference type="ARBA" id="ARBA00022777"/>
    </source>
</evidence>
<dbReference type="PROSITE" id="PS50011">
    <property type="entry name" value="PROTEIN_KINASE_DOM"/>
    <property type="match status" value="1"/>
</dbReference>
<keyword evidence="1" id="KW-0808">Transferase</keyword>
<dbReference type="HOGENOM" id="CLU_654443_0_0_1"/>
<keyword evidence="4 5" id="KW-0067">ATP-binding</keyword>
<dbReference type="KEGG" id="atr:18427725"/>
<dbReference type="CDD" id="cd06606">
    <property type="entry name" value="STKc_MAPKKK"/>
    <property type="match status" value="1"/>
</dbReference>
<keyword evidence="6" id="KW-0723">Serine/threonine-protein kinase</keyword>
<dbReference type="PANTHER" id="PTHR48011:SF5">
    <property type="entry name" value="PROTEIN KINASE DOMAIN-CONTAINING PROTEIN"/>
    <property type="match status" value="1"/>
</dbReference>
<dbReference type="InterPro" id="IPR000719">
    <property type="entry name" value="Prot_kinase_dom"/>
</dbReference>
<dbReference type="Pfam" id="PF00069">
    <property type="entry name" value="Pkinase"/>
    <property type="match status" value="1"/>
</dbReference>
<sequence length="420" mass="46499">MGPKKPISWVRGKPIGSGSFGIVSLAMDKSTGELFVVKSADESLSKPSFEVLQNESHILLGIDSPHIVRRLGDDFSEIDGSKRGNLFMEYMAGGNLAEILGNFGGSLAEPVIRSYTREILKGLSYLHENQIVHGDLKCKNVLFGPCGKIKLGDFGCAKKINKGKTIERGFTVEGTPLFMAPEVLRREELGFGCDIWALGCTVIEMATGKPAWSGGHEVDPMAAIYRIAFSRDFPEFPARFSREGRDFLRRCFERDPRERWGCEQLLAHPFLSGREIGDAEFGSPMRWGEGLELPIFRGEGVGSPRRQEEGDLQPNGLPILEGVRRKIDGSGSANLNGFGSPGRKTESFGSPTSILDVDFCKWNENDDDEEGCTDKDEGYRDMDLLRRMLALRTGHMKGVENDEFFNSSPRWLMVRSNGGS</sequence>
<dbReference type="STRING" id="13333.W1NVR4"/>
<keyword evidence="9" id="KW-1185">Reference proteome</keyword>
<dbReference type="AlphaFoldDB" id="W1NVR4"/>
<dbReference type="EMBL" id="KI394994">
    <property type="protein sequence ID" value="ERM99687.1"/>
    <property type="molecule type" value="Genomic_DNA"/>
</dbReference>
<dbReference type="SMART" id="SM00220">
    <property type="entry name" value="S_TKc"/>
    <property type="match status" value="1"/>
</dbReference>
<dbReference type="SUPFAM" id="SSF56112">
    <property type="entry name" value="Protein kinase-like (PK-like)"/>
    <property type="match status" value="1"/>
</dbReference>
<reference evidence="9" key="1">
    <citation type="journal article" date="2013" name="Science">
        <title>The Amborella genome and the evolution of flowering plants.</title>
        <authorList>
            <consortium name="Amborella Genome Project"/>
        </authorList>
    </citation>
    <scope>NUCLEOTIDE SEQUENCE [LARGE SCALE GENOMIC DNA]</scope>
</reference>
<keyword evidence="2 5" id="KW-0547">Nucleotide-binding</keyword>
<evidence type="ECO:0000256" key="2">
    <source>
        <dbReference type="ARBA" id="ARBA00022741"/>
    </source>
</evidence>
<dbReference type="eggNOG" id="KOG0198">
    <property type="taxonomic scope" value="Eukaryota"/>
</dbReference>
<name>W1NVR4_AMBTC</name>
<evidence type="ECO:0000256" key="6">
    <source>
        <dbReference type="RuleBase" id="RU000304"/>
    </source>
</evidence>